<organism evidence="1 2">
    <name type="scientific">Candidatus Nomurabacteria bacterium RIFCSPHIGHO2_01_FULL_40_12</name>
    <dbReference type="NCBI Taxonomy" id="1801737"/>
    <lineage>
        <taxon>Bacteria</taxon>
        <taxon>Candidatus Nomuraibacteriota</taxon>
    </lineage>
</organism>
<gene>
    <name evidence="1" type="ORF">A2818_01530</name>
</gene>
<reference evidence="1 2" key="1">
    <citation type="journal article" date="2016" name="Nat. Commun.">
        <title>Thousands of microbial genomes shed light on interconnected biogeochemical processes in an aquifer system.</title>
        <authorList>
            <person name="Anantharaman K."/>
            <person name="Brown C.T."/>
            <person name="Hug L.A."/>
            <person name="Sharon I."/>
            <person name="Castelle C.J."/>
            <person name="Probst A.J."/>
            <person name="Thomas B.C."/>
            <person name="Singh A."/>
            <person name="Wilkins M.J."/>
            <person name="Karaoz U."/>
            <person name="Brodie E.L."/>
            <person name="Williams K.H."/>
            <person name="Hubbard S.S."/>
            <person name="Banfield J.F."/>
        </authorList>
    </citation>
    <scope>NUCLEOTIDE SEQUENCE [LARGE SCALE GENOMIC DNA]</scope>
</reference>
<dbReference type="EMBL" id="MFTN01000015">
    <property type="protein sequence ID" value="OGI62989.1"/>
    <property type="molecule type" value="Genomic_DNA"/>
</dbReference>
<evidence type="ECO:0000313" key="1">
    <source>
        <dbReference type="EMBL" id="OGI62989.1"/>
    </source>
</evidence>
<dbReference type="Proteomes" id="UP000177602">
    <property type="component" value="Unassembled WGS sequence"/>
</dbReference>
<name>A0A1F6V0B9_9BACT</name>
<dbReference type="STRING" id="1801737.A2818_01530"/>
<evidence type="ECO:0000313" key="2">
    <source>
        <dbReference type="Proteomes" id="UP000177602"/>
    </source>
</evidence>
<comment type="caution">
    <text evidence="1">The sequence shown here is derived from an EMBL/GenBank/DDBJ whole genome shotgun (WGS) entry which is preliminary data.</text>
</comment>
<accession>A0A1F6V0B9</accession>
<sequence length="75" mass="8497">MDLGKIIFPSKNRATAWEITQTTSPTTKSSPLEVSTEILVKGKKKNGNNIMVKKSDKNDNRSNIFARIDLYYTTF</sequence>
<dbReference type="AlphaFoldDB" id="A0A1F6V0B9"/>
<protein>
    <submittedName>
        <fullName evidence="1">Uncharacterized protein</fullName>
    </submittedName>
</protein>
<proteinExistence type="predicted"/>